<dbReference type="InterPro" id="IPR014408">
    <property type="entry name" value="dGMP_Pdiesterase_EAL/HD-GYP"/>
</dbReference>
<dbReference type="PANTHER" id="PTHR33525:SF4">
    <property type="entry name" value="CYCLIC DI-GMP PHOSPHODIESTERASE CDGJ"/>
    <property type="match status" value="1"/>
</dbReference>
<name>A0LT41_ACIC1</name>
<dbReference type="Gene3D" id="3.20.20.450">
    <property type="entry name" value="EAL domain"/>
    <property type="match status" value="1"/>
</dbReference>
<dbReference type="InterPro" id="IPR035919">
    <property type="entry name" value="EAL_sf"/>
</dbReference>
<gene>
    <name evidence="3" type="ordered locus">Acel_0828</name>
</gene>
<feature type="domain" description="EAL" evidence="1">
    <location>
        <begin position="1"/>
        <end position="216"/>
    </location>
</feature>
<dbReference type="STRING" id="351607.Acel_0828"/>
<dbReference type="Proteomes" id="UP000008221">
    <property type="component" value="Chromosome"/>
</dbReference>
<dbReference type="Pfam" id="PF08668">
    <property type="entry name" value="HDOD"/>
    <property type="match status" value="1"/>
</dbReference>
<dbReference type="Pfam" id="PF00563">
    <property type="entry name" value="EAL"/>
    <property type="match status" value="1"/>
</dbReference>
<dbReference type="AlphaFoldDB" id="A0LT41"/>
<dbReference type="PROSITE" id="PS51833">
    <property type="entry name" value="HDOD"/>
    <property type="match status" value="1"/>
</dbReference>
<dbReference type="InterPro" id="IPR013976">
    <property type="entry name" value="HDOD"/>
</dbReference>
<proteinExistence type="predicted"/>
<evidence type="ECO:0000313" key="3">
    <source>
        <dbReference type="EMBL" id="ABK52601.1"/>
    </source>
</evidence>
<dbReference type="OrthoDB" id="9804751at2"/>
<dbReference type="SUPFAM" id="SSF141868">
    <property type="entry name" value="EAL domain-like"/>
    <property type="match status" value="1"/>
</dbReference>
<dbReference type="SUPFAM" id="SSF109604">
    <property type="entry name" value="HD-domain/PDEase-like"/>
    <property type="match status" value="1"/>
</dbReference>
<reference evidence="3 4" key="1">
    <citation type="journal article" date="2009" name="Genome Res.">
        <title>Complete genome of the cellulolytic thermophile Acidothermus cellulolyticus 11B provides insights into its ecophysiological and evolutionary adaptations.</title>
        <authorList>
            <person name="Barabote R.D."/>
            <person name="Xie G."/>
            <person name="Leu D.H."/>
            <person name="Normand P."/>
            <person name="Necsulea A."/>
            <person name="Daubin V."/>
            <person name="Medigue C."/>
            <person name="Adney W.S."/>
            <person name="Xu X.C."/>
            <person name="Lapidus A."/>
            <person name="Parales R.E."/>
            <person name="Detter C."/>
            <person name="Pujic P."/>
            <person name="Bruce D."/>
            <person name="Lavire C."/>
            <person name="Challacombe J.F."/>
            <person name="Brettin T.S."/>
            <person name="Berry A.M."/>
        </authorList>
    </citation>
    <scope>NUCLEOTIDE SEQUENCE [LARGE SCALE GENOMIC DNA]</scope>
    <source>
        <strain evidence="4">ATCC 43068 / DSM 8971 / 11B</strain>
    </source>
</reference>
<dbReference type="InParanoid" id="A0LT41"/>
<dbReference type="Gene3D" id="1.10.3210.10">
    <property type="entry name" value="Hypothetical protein af1432"/>
    <property type="match status" value="1"/>
</dbReference>
<dbReference type="SMART" id="SM00052">
    <property type="entry name" value="EAL"/>
    <property type="match status" value="1"/>
</dbReference>
<dbReference type="EMBL" id="CP000481">
    <property type="protein sequence ID" value="ABK52601.1"/>
    <property type="molecule type" value="Genomic_DNA"/>
</dbReference>
<dbReference type="HOGENOM" id="CLU_044951_0_0_11"/>
<dbReference type="KEGG" id="ace:Acel_0828"/>
<evidence type="ECO:0000259" key="2">
    <source>
        <dbReference type="PROSITE" id="PS51833"/>
    </source>
</evidence>
<dbReference type="InterPro" id="IPR001633">
    <property type="entry name" value="EAL_dom"/>
</dbReference>
<dbReference type="PIRSF" id="PIRSF003180">
    <property type="entry name" value="DiGMPpdiest_YuxH"/>
    <property type="match status" value="1"/>
</dbReference>
<dbReference type="PROSITE" id="PS50883">
    <property type="entry name" value="EAL"/>
    <property type="match status" value="1"/>
</dbReference>
<sequence length="413" mass="45029">MRKIAVREVYVGRQPIVDRELTVLGYELLFRHGPHALRAAADDDRATGRIIVNTFAELGLQRLVGSRLGFINVTRPFLVGTLPLPFAPADVVLEILETVVIDDDLLDGVRRLRAGGYRLALDDFRADDAERVRRLLPLVDYVKVDVLDQSPSAIARSVEYCRKCSGARPPALIAERVESLPVMRDCVNLGFSYFQGYLLGRPATVSSPTLSPATVTCMELLNRLAKPDITYDELEEIVRMDVGLSYRVLRAVNSAAAGLVRPISSVREALVLLGHRQLRAWVLLMVLADASDIVEEQLSVAMTRARMCELLTAYLPGANPDAAFLTGLLSSLDFLLGVPMTEVVARLPLDDTIARALVDGEGPLGEIVRIAKAYEVADLETLALCPVDLADLAPAYLNALAWSMATVGEAVTA</sequence>
<accession>A0LT41</accession>
<protein>
    <submittedName>
        <fullName evidence="3">Diguanylate phosphodiesterase</fullName>
    </submittedName>
</protein>
<dbReference type="InterPro" id="IPR052340">
    <property type="entry name" value="RNase_Y/CdgJ"/>
</dbReference>
<feature type="domain" description="HDOD" evidence="2">
    <location>
        <begin position="210"/>
        <end position="413"/>
    </location>
</feature>
<dbReference type="PANTHER" id="PTHR33525">
    <property type="match status" value="1"/>
</dbReference>
<dbReference type="eggNOG" id="COG3434">
    <property type="taxonomic scope" value="Bacteria"/>
</dbReference>
<evidence type="ECO:0000313" key="4">
    <source>
        <dbReference type="Proteomes" id="UP000008221"/>
    </source>
</evidence>
<keyword evidence="4" id="KW-1185">Reference proteome</keyword>
<organism evidence="3 4">
    <name type="scientific">Acidothermus cellulolyticus (strain ATCC 43068 / DSM 8971 / 11B)</name>
    <dbReference type="NCBI Taxonomy" id="351607"/>
    <lineage>
        <taxon>Bacteria</taxon>
        <taxon>Bacillati</taxon>
        <taxon>Actinomycetota</taxon>
        <taxon>Actinomycetes</taxon>
        <taxon>Acidothermales</taxon>
        <taxon>Acidothermaceae</taxon>
        <taxon>Acidothermus</taxon>
    </lineage>
</organism>
<evidence type="ECO:0000259" key="1">
    <source>
        <dbReference type="PROSITE" id="PS50883"/>
    </source>
</evidence>